<evidence type="ECO:0000313" key="9">
    <source>
        <dbReference type="EMBL" id="NBI31286.1"/>
    </source>
</evidence>
<dbReference type="FunFam" id="3.40.50.980:FF:000001">
    <property type="entry name" value="Non-ribosomal peptide synthetase"/>
    <property type="match status" value="1"/>
</dbReference>
<keyword evidence="6" id="KW-0677">Repeat</keyword>
<dbReference type="GO" id="GO:0043041">
    <property type="term" value="P:amino acid activation for nonribosomal peptide biosynthetic process"/>
    <property type="evidence" value="ECO:0007669"/>
    <property type="project" value="TreeGrafter"/>
</dbReference>
<organism evidence="9 10">
    <name type="scientific">Chengkuizengella marina</name>
    <dbReference type="NCBI Taxonomy" id="2507566"/>
    <lineage>
        <taxon>Bacteria</taxon>
        <taxon>Bacillati</taxon>
        <taxon>Bacillota</taxon>
        <taxon>Bacilli</taxon>
        <taxon>Bacillales</taxon>
        <taxon>Paenibacillaceae</taxon>
        <taxon>Chengkuizengella</taxon>
    </lineage>
</organism>
<dbReference type="FunFam" id="3.30.300.30:FF:000010">
    <property type="entry name" value="Enterobactin synthetase component F"/>
    <property type="match status" value="1"/>
</dbReference>
<protein>
    <submittedName>
        <fullName evidence="9">Amino acid adenylation domain-containing protein</fullName>
    </submittedName>
</protein>
<dbReference type="Pfam" id="PF13193">
    <property type="entry name" value="AMP-binding_C"/>
    <property type="match status" value="1"/>
</dbReference>
<dbReference type="GO" id="GO:0017000">
    <property type="term" value="P:antibiotic biosynthetic process"/>
    <property type="evidence" value="ECO:0007669"/>
    <property type="project" value="UniProtKB-KW"/>
</dbReference>
<dbReference type="GO" id="GO:0005737">
    <property type="term" value="C:cytoplasm"/>
    <property type="evidence" value="ECO:0007669"/>
    <property type="project" value="TreeGrafter"/>
</dbReference>
<dbReference type="SUPFAM" id="SSF56801">
    <property type="entry name" value="Acetyl-CoA synthetase-like"/>
    <property type="match status" value="1"/>
</dbReference>
<name>A0A6N9Q8R4_9BACL</name>
<dbReference type="NCBIfam" id="TIGR01733">
    <property type="entry name" value="AA-adenyl-dom"/>
    <property type="match status" value="1"/>
</dbReference>
<feature type="non-terminal residue" evidence="9">
    <location>
        <position position="644"/>
    </location>
</feature>
<sequence>TEQAFPRDVCVHELFEAQAARTPEAVAVTFEGTSLTYGALNEQATQLAAYLQRLGVGPDVLVGVYMERSFDFIISLAGIWKAGGAYVPLDPFNPSQRLLHMVEDSNVKIILTQGHLQGKLEVAEDVSMISLDEINRQKVVDEDETAPIVEREVQPHHLAYVIYTSGSTGRPKGVMVEHRNISHLICGYVKTYNLTAKDRSPHLAGLGFDATVWEIWSCLTIGASIVLVDEEARLSPEKLKDWLIKHKITITFITTPLVKVMQTLEWPTHTSLRYLLTGGEKMTTTPVSPLPFTLINYYGPTETTVVVTAGEVKVNATNQMPPIGKPIPNARIYILDKQMQPVPIGVPGEICIGGLGVTRGYLGKKELTQEKFIPSPFDKGERLYRSGDIGTYNADGNIEYIGRIDHQVKINGVRMELGEIATVLHSHEQVKEAIVIVREDEYIGKQLVAYVVVDEQQEHMDHILQHYMTEQLPQVMVPSVYVFLNALPLNANGKVDRKALPVPDTYVAEEQVVHPSTSMEKTVARACQELLGTNNISMSDNFFKLGGHSLLAAQFISRLRKTLDVEIPLRTVFDTTTLAALAAAIEGILQTEQRAKRLVLRSVERTSAGTSLSFAQQRLWFLDQLEPGSAKYNVPSYYRLQGAL</sequence>
<comment type="cofactor">
    <cofactor evidence="1">
        <name>pantetheine 4'-phosphate</name>
        <dbReference type="ChEBI" id="CHEBI:47942"/>
    </cofactor>
</comment>
<keyword evidence="3" id="KW-0596">Phosphopantetheine</keyword>
<dbReference type="GO" id="GO:0016874">
    <property type="term" value="F:ligase activity"/>
    <property type="evidence" value="ECO:0007669"/>
    <property type="project" value="UniProtKB-KW"/>
</dbReference>
<dbReference type="FunFam" id="2.30.38.10:FF:000001">
    <property type="entry name" value="Non-ribosomal peptide synthetase PvdI"/>
    <property type="match status" value="1"/>
</dbReference>
<dbReference type="RefSeq" id="WP_160648108.1">
    <property type="nucleotide sequence ID" value="NZ_SIJB01000088.1"/>
</dbReference>
<dbReference type="InterPro" id="IPR045851">
    <property type="entry name" value="AMP-bd_C_sf"/>
</dbReference>
<evidence type="ECO:0000256" key="7">
    <source>
        <dbReference type="ARBA" id="ARBA00023194"/>
    </source>
</evidence>
<dbReference type="InterPro" id="IPR020845">
    <property type="entry name" value="AMP-binding_CS"/>
</dbReference>
<evidence type="ECO:0000256" key="4">
    <source>
        <dbReference type="ARBA" id="ARBA00022553"/>
    </source>
</evidence>
<dbReference type="InterPro" id="IPR020806">
    <property type="entry name" value="PKS_PP-bd"/>
</dbReference>
<comment type="similarity">
    <text evidence="2">Belongs to the ATP-dependent AMP-binding enzyme family.</text>
</comment>
<keyword evidence="7" id="KW-0045">Antibiotic biosynthesis</keyword>
<gene>
    <name evidence="9" type="ORF">ERL59_20380</name>
</gene>
<proteinExistence type="inferred from homology"/>
<evidence type="ECO:0000259" key="8">
    <source>
        <dbReference type="PROSITE" id="PS50075"/>
    </source>
</evidence>
<dbReference type="SUPFAM" id="SSF52777">
    <property type="entry name" value="CoA-dependent acyltransferases"/>
    <property type="match status" value="1"/>
</dbReference>
<feature type="domain" description="Carrier" evidence="8">
    <location>
        <begin position="514"/>
        <end position="589"/>
    </location>
</feature>
<dbReference type="PRINTS" id="PR00154">
    <property type="entry name" value="AMPBINDING"/>
</dbReference>
<dbReference type="PROSITE" id="PS00455">
    <property type="entry name" value="AMP_BINDING"/>
    <property type="match status" value="1"/>
</dbReference>
<keyword evidence="5" id="KW-0436">Ligase</keyword>
<dbReference type="InterPro" id="IPR000873">
    <property type="entry name" value="AMP-dep_synth/lig_dom"/>
</dbReference>
<evidence type="ECO:0000256" key="1">
    <source>
        <dbReference type="ARBA" id="ARBA00001957"/>
    </source>
</evidence>
<dbReference type="InterPro" id="IPR009081">
    <property type="entry name" value="PP-bd_ACP"/>
</dbReference>
<dbReference type="GO" id="GO:0044550">
    <property type="term" value="P:secondary metabolite biosynthetic process"/>
    <property type="evidence" value="ECO:0007669"/>
    <property type="project" value="UniProtKB-ARBA"/>
</dbReference>
<evidence type="ECO:0000256" key="6">
    <source>
        <dbReference type="ARBA" id="ARBA00022737"/>
    </source>
</evidence>
<dbReference type="Gene3D" id="3.30.300.30">
    <property type="match status" value="1"/>
</dbReference>
<dbReference type="InterPro" id="IPR025110">
    <property type="entry name" value="AMP-bd_C"/>
</dbReference>
<dbReference type="InterPro" id="IPR010071">
    <property type="entry name" value="AA_adenyl_dom"/>
</dbReference>
<comment type="caution">
    <text evidence="9">The sequence shown here is derived from an EMBL/GenBank/DDBJ whole genome shotgun (WGS) entry which is preliminary data.</text>
</comment>
<evidence type="ECO:0000256" key="5">
    <source>
        <dbReference type="ARBA" id="ARBA00022598"/>
    </source>
</evidence>
<dbReference type="PROSITE" id="PS50075">
    <property type="entry name" value="CARRIER"/>
    <property type="match status" value="1"/>
</dbReference>
<dbReference type="AlphaFoldDB" id="A0A6N9Q8R4"/>
<evidence type="ECO:0000313" key="10">
    <source>
        <dbReference type="Proteomes" id="UP000448943"/>
    </source>
</evidence>
<dbReference type="OrthoDB" id="9765680at2"/>
<dbReference type="EMBL" id="SIJB01000088">
    <property type="protein sequence ID" value="NBI31286.1"/>
    <property type="molecule type" value="Genomic_DNA"/>
</dbReference>
<dbReference type="Gene3D" id="3.30.559.10">
    <property type="entry name" value="Chloramphenicol acetyltransferase-like domain"/>
    <property type="match status" value="1"/>
</dbReference>
<dbReference type="FunFam" id="3.40.50.12780:FF:000012">
    <property type="entry name" value="Non-ribosomal peptide synthetase"/>
    <property type="match status" value="1"/>
</dbReference>
<dbReference type="GO" id="GO:0072330">
    <property type="term" value="P:monocarboxylic acid biosynthetic process"/>
    <property type="evidence" value="ECO:0007669"/>
    <property type="project" value="UniProtKB-ARBA"/>
</dbReference>
<dbReference type="GO" id="GO:0031177">
    <property type="term" value="F:phosphopantetheine binding"/>
    <property type="evidence" value="ECO:0007669"/>
    <property type="project" value="InterPro"/>
</dbReference>
<dbReference type="PANTHER" id="PTHR45527">
    <property type="entry name" value="NONRIBOSOMAL PEPTIDE SYNTHETASE"/>
    <property type="match status" value="1"/>
</dbReference>
<dbReference type="Pfam" id="PF00550">
    <property type="entry name" value="PP-binding"/>
    <property type="match status" value="1"/>
</dbReference>
<dbReference type="CDD" id="cd05930">
    <property type="entry name" value="A_NRPS"/>
    <property type="match status" value="1"/>
</dbReference>
<dbReference type="SMART" id="SM00823">
    <property type="entry name" value="PKS_PP"/>
    <property type="match status" value="1"/>
</dbReference>
<feature type="non-terminal residue" evidence="9">
    <location>
        <position position="1"/>
    </location>
</feature>
<dbReference type="SUPFAM" id="SSF47336">
    <property type="entry name" value="ACP-like"/>
    <property type="match status" value="1"/>
</dbReference>
<dbReference type="FunFam" id="1.10.1200.10:FF:000016">
    <property type="entry name" value="Non-ribosomal peptide synthase"/>
    <property type="match status" value="1"/>
</dbReference>
<dbReference type="Proteomes" id="UP000448943">
    <property type="component" value="Unassembled WGS sequence"/>
</dbReference>
<dbReference type="Pfam" id="PF00501">
    <property type="entry name" value="AMP-binding"/>
    <property type="match status" value="1"/>
</dbReference>
<dbReference type="InterPro" id="IPR036736">
    <property type="entry name" value="ACP-like_sf"/>
</dbReference>
<keyword evidence="10" id="KW-1185">Reference proteome</keyword>
<dbReference type="Gene3D" id="3.40.50.980">
    <property type="match status" value="2"/>
</dbReference>
<dbReference type="PANTHER" id="PTHR45527:SF1">
    <property type="entry name" value="FATTY ACID SYNTHASE"/>
    <property type="match status" value="1"/>
</dbReference>
<dbReference type="InterPro" id="IPR023213">
    <property type="entry name" value="CAT-like_dom_sf"/>
</dbReference>
<keyword evidence="4" id="KW-0597">Phosphoprotein</keyword>
<evidence type="ECO:0000256" key="2">
    <source>
        <dbReference type="ARBA" id="ARBA00006432"/>
    </source>
</evidence>
<dbReference type="InterPro" id="IPR020459">
    <property type="entry name" value="AMP-binding"/>
</dbReference>
<evidence type="ECO:0000256" key="3">
    <source>
        <dbReference type="ARBA" id="ARBA00022450"/>
    </source>
</evidence>
<dbReference type="Gene3D" id="2.30.38.10">
    <property type="entry name" value="Luciferase, Domain 3"/>
    <property type="match status" value="1"/>
</dbReference>
<accession>A0A6N9Q8R4</accession>
<reference evidence="9 10" key="1">
    <citation type="submission" date="2019-01" db="EMBL/GenBank/DDBJ databases">
        <title>Chengkuizengella sp. nov., isolated from deep-sea sediment of East Pacific Ocean.</title>
        <authorList>
            <person name="Yang J."/>
            <person name="Lai Q."/>
            <person name="Shao Z."/>
        </authorList>
    </citation>
    <scope>NUCLEOTIDE SEQUENCE [LARGE SCALE GENOMIC DNA]</scope>
    <source>
        <strain evidence="9 10">YPA3-1-1</strain>
    </source>
</reference>
<dbReference type="Gene3D" id="1.10.1200.10">
    <property type="entry name" value="ACP-like"/>
    <property type="match status" value="1"/>
</dbReference>